<evidence type="ECO:0000313" key="2">
    <source>
        <dbReference type="EMBL" id="MCT7945878.1"/>
    </source>
</evidence>
<dbReference type="Pfam" id="PF07963">
    <property type="entry name" value="N_methyl"/>
    <property type="match status" value="1"/>
</dbReference>
<evidence type="ECO:0000256" key="1">
    <source>
        <dbReference type="SAM" id="Phobius"/>
    </source>
</evidence>
<dbReference type="InterPro" id="IPR045584">
    <property type="entry name" value="Pilin-like"/>
</dbReference>
<keyword evidence="1" id="KW-0812">Transmembrane</keyword>
<comment type="caution">
    <text evidence="2">The sequence shown here is derived from an EMBL/GenBank/DDBJ whole genome shotgun (WGS) entry which is preliminary data.</text>
</comment>
<dbReference type="InterPro" id="IPR012902">
    <property type="entry name" value="N_methyl_site"/>
</dbReference>
<proteinExistence type="predicted"/>
<dbReference type="SUPFAM" id="SSF54523">
    <property type="entry name" value="Pili subunits"/>
    <property type="match status" value="1"/>
</dbReference>
<gene>
    <name evidence="2" type="ORF">NE536_10975</name>
</gene>
<dbReference type="PANTHER" id="PTHR30093:SF7">
    <property type="entry name" value="MSHA MAJOR PILIN SUBUNIT MSHA"/>
    <property type="match status" value="1"/>
</dbReference>
<accession>A0A9X2WUX1</accession>
<dbReference type="EMBL" id="JAMTCC010000016">
    <property type="protein sequence ID" value="MCT7945878.1"/>
    <property type="molecule type" value="Genomic_DNA"/>
</dbReference>
<reference evidence="2" key="1">
    <citation type="journal article" date="2023" name="Int. J. Syst. Evol. Microbiol.">
        <title>&lt;i&gt;Shewanella septentrionalis&lt;/i&gt; sp. nov. and &lt;i&gt;Shewanella holmiensis&lt;/i&gt; sp. nov., isolated from Baltic Sea water and sediments.</title>
        <authorList>
            <person name="Martin-Rodriguez A.J."/>
            <person name="Thorell K."/>
            <person name="Joffre E."/>
            <person name="Jensie-Markopoulos S."/>
            <person name="Moore E.R.B."/>
            <person name="Sjoling A."/>
        </authorList>
    </citation>
    <scope>NUCLEOTIDE SEQUENCE</scope>
    <source>
        <strain evidence="2">SP1W3</strain>
    </source>
</reference>
<dbReference type="RefSeq" id="WP_261272702.1">
    <property type="nucleotide sequence ID" value="NZ_JAMTCC010000016.1"/>
</dbReference>
<dbReference type="PROSITE" id="PS00409">
    <property type="entry name" value="PROKAR_NTER_METHYL"/>
    <property type="match status" value="1"/>
</dbReference>
<dbReference type="Proteomes" id="UP001155604">
    <property type="component" value="Unassembled WGS sequence"/>
</dbReference>
<evidence type="ECO:0000313" key="3">
    <source>
        <dbReference type="Proteomes" id="UP001155604"/>
    </source>
</evidence>
<keyword evidence="1" id="KW-1133">Transmembrane helix</keyword>
<dbReference type="Gene3D" id="3.30.700.10">
    <property type="entry name" value="Glycoprotein, Type 4 Pilin"/>
    <property type="match status" value="1"/>
</dbReference>
<protein>
    <submittedName>
        <fullName evidence="2">Prepilin-type N-terminal cleavage/methylation domain-containing protein</fullName>
    </submittedName>
</protein>
<dbReference type="PANTHER" id="PTHR30093">
    <property type="entry name" value="GENERAL SECRETION PATHWAY PROTEIN G"/>
    <property type="match status" value="1"/>
</dbReference>
<sequence length="167" mass="18453">MHYPINKQDAAGFTLIELVVVIIVLGILAVIAAPKFIGLSKEARVQTLSQLQASVKTANTLAYSKTQMPSLRSQAVAGRDDIIDIDLNGDGTPDTRLKWGYLDNTDVENWITSDDKLIIQYQGVDITYIGYDLNNNTLVNDDQCYFRYTQASDASTPPLYDINSQGC</sequence>
<dbReference type="AlphaFoldDB" id="A0A9X2WUX1"/>
<dbReference type="NCBIfam" id="TIGR02532">
    <property type="entry name" value="IV_pilin_GFxxxE"/>
    <property type="match status" value="1"/>
</dbReference>
<name>A0A9X2WUX1_9GAMM</name>
<organism evidence="2 3">
    <name type="scientific">Shewanella septentrionalis</name>
    <dbReference type="NCBI Taxonomy" id="2952223"/>
    <lineage>
        <taxon>Bacteria</taxon>
        <taxon>Pseudomonadati</taxon>
        <taxon>Pseudomonadota</taxon>
        <taxon>Gammaproteobacteria</taxon>
        <taxon>Alteromonadales</taxon>
        <taxon>Shewanellaceae</taxon>
        <taxon>Shewanella</taxon>
    </lineage>
</organism>
<keyword evidence="1" id="KW-0472">Membrane</keyword>
<feature type="transmembrane region" description="Helical" evidence="1">
    <location>
        <begin position="12"/>
        <end position="34"/>
    </location>
</feature>
<keyword evidence="3" id="KW-1185">Reference proteome</keyword>